<feature type="domain" description="HTH cro/C1-type" evidence="3">
    <location>
        <begin position="13"/>
        <end position="67"/>
    </location>
</feature>
<dbReference type="InterPro" id="IPR001387">
    <property type="entry name" value="Cro/C1-type_HTH"/>
</dbReference>
<dbReference type="GO" id="GO:0003700">
    <property type="term" value="F:DNA-binding transcription factor activity"/>
    <property type="evidence" value="ECO:0007669"/>
    <property type="project" value="TreeGrafter"/>
</dbReference>
<feature type="coiled-coil region" evidence="2">
    <location>
        <begin position="81"/>
        <end position="108"/>
    </location>
</feature>
<evidence type="ECO:0000313" key="5">
    <source>
        <dbReference type="Proteomes" id="UP000000493"/>
    </source>
</evidence>
<name>A0A7U3ZLZ3_RUNSL</name>
<reference evidence="5" key="1">
    <citation type="submission" date="2011-06" db="EMBL/GenBank/DDBJ databases">
        <title>The complete genome of chromosome of Runella slithyformis DSM 19594.</title>
        <authorList>
            <consortium name="US DOE Joint Genome Institute (JGI-PGF)"/>
            <person name="Lucas S."/>
            <person name="Han J."/>
            <person name="Lapidus A."/>
            <person name="Bruce D."/>
            <person name="Goodwin L."/>
            <person name="Pitluck S."/>
            <person name="Peters L."/>
            <person name="Kyrpides N."/>
            <person name="Mavromatis K."/>
            <person name="Ivanova N."/>
            <person name="Ovchinnikova G."/>
            <person name="Zhang X."/>
            <person name="Misra M."/>
            <person name="Detter J.C."/>
            <person name="Tapia R."/>
            <person name="Han C."/>
            <person name="Land M."/>
            <person name="Hauser L."/>
            <person name="Markowitz V."/>
            <person name="Cheng J.-F."/>
            <person name="Hugenholtz P."/>
            <person name="Woyke T."/>
            <person name="Wu D."/>
            <person name="Tindall B."/>
            <person name="Faehrich R."/>
            <person name="Brambilla E."/>
            <person name="Klenk H.-P."/>
            <person name="Eisen J.A."/>
        </authorList>
    </citation>
    <scope>NUCLEOTIDE SEQUENCE [LARGE SCALE GENOMIC DNA]</scope>
    <source>
        <strain evidence="5">ATCC 29530 / DSM 19594 / LMG 11500 / NCIMB 11436 / LSU 4</strain>
    </source>
</reference>
<dbReference type="PANTHER" id="PTHR46797:SF1">
    <property type="entry name" value="METHYLPHOSPHONATE SYNTHASE"/>
    <property type="match status" value="1"/>
</dbReference>
<dbReference type="EMBL" id="CP002859">
    <property type="protein sequence ID" value="AEI49670.1"/>
    <property type="molecule type" value="Genomic_DNA"/>
</dbReference>
<reference evidence="4 5" key="2">
    <citation type="journal article" date="2012" name="Stand. Genomic Sci.">
        <title>Complete genome sequence of the aquatic bacterium Runella slithyformis type strain (LSU 4(T)).</title>
        <authorList>
            <person name="Copeland A."/>
            <person name="Zhang X."/>
            <person name="Misra M."/>
            <person name="Lapidus A."/>
            <person name="Nolan M."/>
            <person name="Lucas S."/>
            <person name="Deshpande S."/>
            <person name="Cheng J.F."/>
            <person name="Tapia R."/>
            <person name="Goodwin L.A."/>
            <person name="Pitluck S."/>
            <person name="Liolios K."/>
            <person name="Pagani I."/>
            <person name="Ivanova N."/>
            <person name="Mikhailova N."/>
            <person name="Pati A."/>
            <person name="Chen A."/>
            <person name="Palaniappan K."/>
            <person name="Land M."/>
            <person name="Hauser L."/>
            <person name="Pan C."/>
            <person name="Jeffries C.D."/>
            <person name="Detter J.C."/>
            <person name="Brambilla E.M."/>
            <person name="Rohde M."/>
            <person name="Djao O.D."/>
            <person name="Goker M."/>
            <person name="Sikorski J."/>
            <person name="Tindall B.J."/>
            <person name="Woyke T."/>
            <person name="Bristow J."/>
            <person name="Eisen J.A."/>
            <person name="Markowitz V."/>
            <person name="Hugenholtz P."/>
            <person name="Kyrpides N.C."/>
            <person name="Klenk H.P."/>
            <person name="Mavromatis K."/>
        </authorList>
    </citation>
    <scope>NUCLEOTIDE SEQUENCE [LARGE SCALE GENOMIC DNA]</scope>
    <source>
        <strain evidence="5">ATCC 29530 / DSM 19594 / LMG 11500 / NCIMB 11436 / LSU 4</strain>
    </source>
</reference>
<evidence type="ECO:0000256" key="1">
    <source>
        <dbReference type="ARBA" id="ARBA00023125"/>
    </source>
</evidence>
<sequence length="183" mass="21045">MYIILYMDISNSIRKLRESKHLTQQEVADKLQIERSNYARFEARGKKLTIEQLENIAEALGVSIFEILMGKPQSAGHSDREIELEKENELLRKQVKDLEEQNKGHLNSLNIISQMFEGVKGYAEKNKDSLETMLSNDSVSSEAITSLSMGILGAMPNEVFNEKLKEDLKKRADEQMRELKRKK</sequence>
<evidence type="ECO:0000313" key="4">
    <source>
        <dbReference type="EMBL" id="AEI49670.1"/>
    </source>
</evidence>
<proteinExistence type="predicted"/>
<dbReference type="PROSITE" id="PS50943">
    <property type="entry name" value="HTH_CROC1"/>
    <property type="match status" value="1"/>
</dbReference>
<keyword evidence="5" id="KW-1185">Reference proteome</keyword>
<evidence type="ECO:0000259" key="3">
    <source>
        <dbReference type="PROSITE" id="PS50943"/>
    </source>
</evidence>
<keyword evidence="2" id="KW-0175">Coiled coil</keyword>
<dbReference type="KEGG" id="rsi:Runsl_3296"/>
<protein>
    <submittedName>
        <fullName evidence="4">Helix-turn-helix domain protein</fullName>
    </submittedName>
</protein>
<dbReference type="CDD" id="cd00093">
    <property type="entry name" value="HTH_XRE"/>
    <property type="match status" value="1"/>
</dbReference>
<dbReference type="GO" id="GO:0003677">
    <property type="term" value="F:DNA binding"/>
    <property type="evidence" value="ECO:0007669"/>
    <property type="project" value="UniProtKB-KW"/>
</dbReference>
<keyword evidence="1" id="KW-0238">DNA-binding</keyword>
<dbReference type="Pfam" id="PF01381">
    <property type="entry name" value="HTH_3"/>
    <property type="match status" value="1"/>
</dbReference>
<dbReference type="Gene3D" id="1.10.260.40">
    <property type="entry name" value="lambda repressor-like DNA-binding domains"/>
    <property type="match status" value="1"/>
</dbReference>
<dbReference type="AlphaFoldDB" id="A0A7U3ZLZ3"/>
<dbReference type="Proteomes" id="UP000000493">
    <property type="component" value="Chromosome"/>
</dbReference>
<dbReference type="SUPFAM" id="SSF47413">
    <property type="entry name" value="lambda repressor-like DNA-binding domains"/>
    <property type="match status" value="1"/>
</dbReference>
<dbReference type="InterPro" id="IPR010982">
    <property type="entry name" value="Lambda_DNA-bd_dom_sf"/>
</dbReference>
<organism evidence="4 5">
    <name type="scientific">Runella slithyformis (strain ATCC 29530 / DSM 19594 / LMG 11500 / NCIMB 11436 / LSU 4)</name>
    <dbReference type="NCBI Taxonomy" id="761193"/>
    <lineage>
        <taxon>Bacteria</taxon>
        <taxon>Pseudomonadati</taxon>
        <taxon>Bacteroidota</taxon>
        <taxon>Cytophagia</taxon>
        <taxon>Cytophagales</taxon>
        <taxon>Spirosomataceae</taxon>
        <taxon>Runella</taxon>
    </lineage>
</organism>
<accession>A0A7U3ZLZ3</accession>
<dbReference type="InterPro" id="IPR050807">
    <property type="entry name" value="TransReg_Diox_bact_type"/>
</dbReference>
<gene>
    <name evidence="4" type="ordered locus">Runsl_3296</name>
</gene>
<dbReference type="PANTHER" id="PTHR46797">
    <property type="entry name" value="HTH-TYPE TRANSCRIPTIONAL REGULATOR"/>
    <property type="match status" value="1"/>
</dbReference>
<evidence type="ECO:0000256" key="2">
    <source>
        <dbReference type="SAM" id="Coils"/>
    </source>
</evidence>
<dbReference type="SMART" id="SM00530">
    <property type="entry name" value="HTH_XRE"/>
    <property type="match status" value="1"/>
</dbReference>
<dbReference type="GO" id="GO:0005829">
    <property type="term" value="C:cytosol"/>
    <property type="evidence" value="ECO:0007669"/>
    <property type="project" value="TreeGrafter"/>
</dbReference>